<dbReference type="PROSITE" id="PS51903">
    <property type="entry name" value="CLP_R"/>
    <property type="match status" value="1"/>
</dbReference>
<dbReference type="Pfam" id="PF00004">
    <property type="entry name" value="AAA"/>
    <property type="match status" value="1"/>
</dbReference>
<keyword evidence="2" id="KW-0547">Nucleotide-binding</keyword>
<evidence type="ECO:0000256" key="7">
    <source>
        <dbReference type="SAM" id="MobiDB-lite"/>
    </source>
</evidence>
<dbReference type="EMBL" id="DVOR01000074">
    <property type="protein sequence ID" value="HIV08944.1"/>
    <property type="molecule type" value="Genomic_DNA"/>
</dbReference>
<dbReference type="SMART" id="SM01086">
    <property type="entry name" value="ClpB_D2-small"/>
    <property type="match status" value="1"/>
</dbReference>
<dbReference type="InterPro" id="IPR004176">
    <property type="entry name" value="Clp_R_N"/>
</dbReference>
<evidence type="ECO:0000313" key="10">
    <source>
        <dbReference type="Proteomes" id="UP000886845"/>
    </source>
</evidence>
<evidence type="ECO:0000313" key="9">
    <source>
        <dbReference type="EMBL" id="HIV08944.1"/>
    </source>
</evidence>
<name>A0A9D1NLL4_9BACT</name>
<dbReference type="Pfam" id="PF17871">
    <property type="entry name" value="AAA_lid_9"/>
    <property type="match status" value="1"/>
</dbReference>
<evidence type="ECO:0000256" key="2">
    <source>
        <dbReference type="ARBA" id="ARBA00022741"/>
    </source>
</evidence>
<dbReference type="CDD" id="cd19499">
    <property type="entry name" value="RecA-like_ClpB_Hsp104-like"/>
    <property type="match status" value="1"/>
</dbReference>
<keyword evidence="3 9" id="KW-0067">ATP-binding</keyword>
<feature type="compositionally biased region" description="Low complexity" evidence="7">
    <location>
        <begin position="834"/>
        <end position="843"/>
    </location>
</feature>
<dbReference type="AlphaFoldDB" id="A0A9D1NLL4"/>
<dbReference type="Gene3D" id="1.10.8.60">
    <property type="match status" value="2"/>
</dbReference>
<evidence type="ECO:0000256" key="1">
    <source>
        <dbReference type="ARBA" id="ARBA00022737"/>
    </source>
</evidence>
<evidence type="ECO:0000256" key="3">
    <source>
        <dbReference type="ARBA" id="ARBA00022840"/>
    </source>
</evidence>
<dbReference type="PROSITE" id="PS00870">
    <property type="entry name" value="CLPAB_1"/>
    <property type="match status" value="1"/>
</dbReference>
<proteinExistence type="predicted"/>
<evidence type="ECO:0000259" key="8">
    <source>
        <dbReference type="PROSITE" id="PS51903"/>
    </source>
</evidence>
<dbReference type="InterPro" id="IPR050130">
    <property type="entry name" value="ClpA_ClpB"/>
</dbReference>
<evidence type="ECO:0000256" key="6">
    <source>
        <dbReference type="SAM" id="Coils"/>
    </source>
</evidence>
<feature type="domain" description="Clp R" evidence="8">
    <location>
        <begin position="4"/>
        <end position="150"/>
    </location>
</feature>
<feature type="region of interest" description="Disordered" evidence="7">
    <location>
        <begin position="147"/>
        <end position="182"/>
    </location>
</feature>
<sequence>MELPDLTGFSPNARRVMRQAQVEAQRLGHDHVGTEHLTIALAEVECRAQQILRRAFNTSSEDLRVRVEAQAAPSGGVQDSAPAGLPWSQRARKICDVARMVAETRGRQQVDTTILLFAIVTEGGLGALVLRQLGVTTESLEKFMPQTDATEQEFEGPEALKPQAQEQSPEEEGKGPKKTPALDTFGRDLTALAAKDKLDPVIGREKELRRLVQILCRRSKNNAVLIGEAGVGKTAVVEGLAQAIASGEVPESMLNKRVVALDMALLVAGTQFRGQFEERLKRVINEVSSSGQIILFLDELHTIVGAGGAEGAMDAANIIKPALARGEFQCIGATTLNEYRKGIEKDAALERRFQTVMVDEPTPAEAIAILQGLSPKYAEHHGVRYAPAALEAAVRLTARYMPARQLPDKAIDVIDETGSRLRLSVAMRPAHLRKLEQDARAITAKKEKAIEAEDYDSAAILRDREAQALETFEAELAKWQAKHGAKKLVVTADAVAQTVATMTGVPVNQMTEGDRRRMLELERELDARVIGQHDAVSAVARALRRARAGMKDPARPIGSFLFLGPSGVGKTLLAKALATSLFGDAKALIQLDMSEYMEKHTVSRLVGSPPGYVGHEEGGQLTERVRRRPYSVVLFDEIEKAHPDVMNTLLQILEEGCLTDGLGRRVDFRNTVVILTSNIGCNFAGEAPTMGFLPGEAAKGVLMAHEALRTKILAELRKTLKPELINRFDEVIVFRALDREAMAKILDVELAAVRKRLAAAGVQFELDAAALALVLDEGFKPEQGARPLRRAIERLVEDALADAVLRDGPRKTPYLLTPGEPGPDGVKRLVATARAAAQGAPQRKATRQPPTRRRAGKTAVQSSSATR</sequence>
<dbReference type="PRINTS" id="PR00300">
    <property type="entry name" value="CLPPROTEASEA"/>
</dbReference>
<dbReference type="InterPro" id="IPR001270">
    <property type="entry name" value="ClpA/B"/>
</dbReference>
<dbReference type="InterPro" id="IPR019489">
    <property type="entry name" value="Clp_ATPase_C"/>
</dbReference>
<dbReference type="SUPFAM" id="SSF52540">
    <property type="entry name" value="P-loop containing nucleoside triphosphate hydrolases"/>
    <property type="match status" value="2"/>
</dbReference>
<feature type="compositionally biased region" description="Basic residues" evidence="7">
    <location>
        <begin position="844"/>
        <end position="856"/>
    </location>
</feature>
<dbReference type="InterPro" id="IPR018368">
    <property type="entry name" value="ClpA/B_CS1"/>
</dbReference>
<dbReference type="GO" id="GO:0006508">
    <property type="term" value="P:proteolysis"/>
    <property type="evidence" value="ECO:0007669"/>
    <property type="project" value="UniProtKB-KW"/>
</dbReference>
<dbReference type="SMART" id="SM00382">
    <property type="entry name" value="AAA"/>
    <property type="match status" value="2"/>
</dbReference>
<dbReference type="Gene3D" id="4.10.860.10">
    <property type="entry name" value="UVR domain"/>
    <property type="match status" value="1"/>
</dbReference>
<dbReference type="InterPro" id="IPR041546">
    <property type="entry name" value="ClpA/ClpB_AAA_lid"/>
</dbReference>
<dbReference type="PANTHER" id="PTHR11638">
    <property type="entry name" value="ATP-DEPENDENT CLP PROTEASE"/>
    <property type="match status" value="1"/>
</dbReference>
<reference evidence="9" key="2">
    <citation type="journal article" date="2021" name="PeerJ">
        <title>Extensive microbial diversity within the chicken gut microbiome revealed by metagenomics and culture.</title>
        <authorList>
            <person name="Gilroy R."/>
            <person name="Ravi A."/>
            <person name="Getino M."/>
            <person name="Pursley I."/>
            <person name="Horton D.L."/>
            <person name="Alikhan N.F."/>
            <person name="Baker D."/>
            <person name="Gharbi K."/>
            <person name="Hall N."/>
            <person name="Watson M."/>
            <person name="Adriaenssens E.M."/>
            <person name="Foster-Nyarko E."/>
            <person name="Jarju S."/>
            <person name="Secka A."/>
            <person name="Antonio M."/>
            <person name="Oren A."/>
            <person name="Chaudhuri R.R."/>
            <person name="La Ragione R."/>
            <person name="Hildebrand F."/>
            <person name="Pallen M.J."/>
        </authorList>
    </citation>
    <scope>NUCLEOTIDE SEQUENCE</scope>
    <source>
        <strain evidence="9">35461</strain>
    </source>
</reference>
<protein>
    <submittedName>
        <fullName evidence="9">ATP-dependent Clp protease ATP-binding subunit</fullName>
    </submittedName>
</protein>
<gene>
    <name evidence="9" type="ORF">IAC79_02370</name>
</gene>
<keyword evidence="6" id="KW-0175">Coiled coil</keyword>
<dbReference type="GO" id="GO:0005737">
    <property type="term" value="C:cytoplasm"/>
    <property type="evidence" value="ECO:0007669"/>
    <property type="project" value="TreeGrafter"/>
</dbReference>
<evidence type="ECO:0000256" key="4">
    <source>
        <dbReference type="ARBA" id="ARBA00023186"/>
    </source>
</evidence>
<dbReference type="Pfam" id="PF07724">
    <property type="entry name" value="AAA_2"/>
    <property type="match status" value="1"/>
</dbReference>
<dbReference type="Proteomes" id="UP000886845">
    <property type="component" value="Unassembled WGS sequence"/>
</dbReference>
<evidence type="ECO:0000256" key="5">
    <source>
        <dbReference type="PROSITE-ProRule" id="PRU01251"/>
    </source>
</evidence>
<dbReference type="GO" id="GO:0034605">
    <property type="term" value="P:cellular response to heat"/>
    <property type="evidence" value="ECO:0007669"/>
    <property type="project" value="TreeGrafter"/>
</dbReference>
<keyword evidence="4" id="KW-0143">Chaperone</keyword>
<dbReference type="FunFam" id="3.40.50.300:FF:000010">
    <property type="entry name" value="Chaperone clpB 1, putative"/>
    <property type="match status" value="1"/>
</dbReference>
<reference evidence="9" key="1">
    <citation type="submission" date="2020-10" db="EMBL/GenBank/DDBJ databases">
        <authorList>
            <person name="Gilroy R."/>
        </authorList>
    </citation>
    <scope>NUCLEOTIDE SEQUENCE</scope>
    <source>
        <strain evidence="9">35461</strain>
    </source>
</reference>
<keyword evidence="9" id="KW-0645">Protease</keyword>
<keyword evidence="1 5" id="KW-0677">Repeat</keyword>
<accession>A0A9D1NLL4</accession>
<dbReference type="Gene3D" id="1.10.1780.10">
    <property type="entry name" value="Clp, N-terminal domain"/>
    <property type="match status" value="1"/>
</dbReference>
<dbReference type="InterPro" id="IPR036628">
    <property type="entry name" value="Clp_N_dom_sf"/>
</dbReference>
<comment type="caution">
    <text evidence="9">The sequence shown here is derived from an EMBL/GenBank/DDBJ whole genome shotgun (WGS) entry which is preliminary data.</text>
</comment>
<feature type="coiled-coil region" evidence="6">
    <location>
        <begin position="432"/>
        <end position="482"/>
    </location>
</feature>
<dbReference type="GO" id="GO:0005524">
    <property type="term" value="F:ATP binding"/>
    <property type="evidence" value="ECO:0007669"/>
    <property type="project" value="UniProtKB-KW"/>
</dbReference>
<dbReference type="PANTHER" id="PTHR11638:SF18">
    <property type="entry name" value="HEAT SHOCK PROTEIN 104"/>
    <property type="match status" value="1"/>
</dbReference>
<dbReference type="Pfam" id="PF02861">
    <property type="entry name" value="Clp_N"/>
    <property type="match status" value="1"/>
</dbReference>
<feature type="region of interest" description="Disordered" evidence="7">
    <location>
        <begin position="834"/>
        <end position="867"/>
    </location>
</feature>
<dbReference type="FunFam" id="3.40.50.300:FF:000025">
    <property type="entry name" value="ATP-dependent Clp protease subunit"/>
    <property type="match status" value="1"/>
</dbReference>
<dbReference type="Pfam" id="PF10431">
    <property type="entry name" value="ClpB_D2-small"/>
    <property type="match status" value="1"/>
</dbReference>
<dbReference type="CDD" id="cd00009">
    <property type="entry name" value="AAA"/>
    <property type="match status" value="1"/>
</dbReference>
<organism evidence="9 10">
    <name type="scientific">Candidatus Spyradenecus faecavium</name>
    <dbReference type="NCBI Taxonomy" id="2840947"/>
    <lineage>
        <taxon>Bacteria</taxon>
        <taxon>Pseudomonadati</taxon>
        <taxon>Lentisphaerota</taxon>
        <taxon>Lentisphaeria</taxon>
        <taxon>Lentisphaerales</taxon>
        <taxon>Lentisphaeraceae</taxon>
        <taxon>Lentisphaeraceae incertae sedis</taxon>
        <taxon>Candidatus Spyradenecus</taxon>
    </lineage>
</organism>
<dbReference type="Gene3D" id="3.40.50.300">
    <property type="entry name" value="P-loop containing nucleotide triphosphate hydrolases"/>
    <property type="match status" value="2"/>
</dbReference>
<dbReference type="InterPro" id="IPR027417">
    <property type="entry name" value="P-loop_NTPase"/>
</dbReference>
<dbReference type="SUPFAM" id="SSF81923">
    <property type="entry name" value="Double Clp-N motif"/>
    <property type="match status" value="1"/>
</dbReference>
<dbReference type="InterPro" id="IPR003959">
    <property type="entry name" value="ATPase_AAA_core"/>
</dbReference>
<keyword evidence="9" id="KW-0378">Hydrolase</keyword>
<dbReference type="InterPro" id="IPR003593">
    <property type="entry name" value="AAA+_ATPase"/>
</dbReference>
<dbReference type="GO" id="GO:0016887">
    <property type="term" value="F:ATP hydrolysis activity"/>
    <property type="evidence" value="ECO:0007669"/>
    <property type="project" value="InterPro"/>
</dbReference>
<dbReference type="GO" id="GO:0008233">
    <property type="term" value="F:peptidase activity"/>
    <property type="evidence" value="ECO:0007669"/>
    <property type="project" value="UniProtKB-KW"/>
</dbReference>